<keyword evidence="3" id="KW-1185">Reference proteome</keyword>
<comment type="caution">
    <text evidence="2">The sequence shown here is derived from an EMBL/GenBank/DDBJ whole genome shotgun (WGS) entry which is preliminary data.</text>
</comment>
<feature type="transmembrane region" description="Helical" evidence="1">
    <location>
        <begin position="217"/>
        <end position="235"/>
    </location>
</feature>
<evidence type="ECO:0000313" key="3">
    <source>
        <dbReference type="Proteomes" id="UP001564408"/>
    </source>
</evidence>
<evidence type="ECO:0000256" key="1">
    <source>
        <dbReference type="SAM" id="Phobius"/>
    </source>
</evidence>
<dbReference type="RefSeq" id="WP_369667223.1">
    <property type="nucleotide sequence ID" value="NZ_JBDKXB010000012.1"/>
</dbReference>
<name>A0ABV4BHN8_9GAMM</name>
<proteinExistence type="predicted"/>
<protein>
    <submittedName>
        <fullName evidence="2">DUF4239 domain-containing protein</fullName>
    </submittedName>
</protein>
<reference evidence="2 3" key="1">
    <citation type="submission" date="2024-05" db="EMBL/GenBank/DDBJ databases">
        <title>Genome Sequence and Characterization of the New Strain Purple Sulfur Bacterium of Genus Thioalkalicoccus.</title>
        <authorList>
            <person name="Bryantseva I.A."/>
            <person name="Kyndt J.A."/>
            <person name="Imhoff J.F."/>
        </authorList>
    </citation>
    <scope>NUCLEOTIDE SEQUENCE [LARGE SCALE GENOMIC DNA]</scope>
    <source>
        <strain evidence="2 3">Um2</strain>
    </source>
</reference>
<feature type="transmembrane region" description="Helical" evidence="1">
    <location>
        <begin position="50"/>
        <end position="70"/>
    </location>
</feature>
<organism evidence="2 3">
    <name type="scientific">Thioalkalicoccus limnaeus</name>
    <dbReference type="NCBI Taxonomy" id="120681"/>
    <lineage>
        <taxon>Bacteria</taxon>
        <taxon>Pseudomonadati</taxon>
        <taxon>Pseudomonadota</taxon>
        <taxon>Gammaproteobacteria</taxon>
        <taxon>Chromatiales</taxon>
        <taxon>Chromatiaceae</taxon>
        <taxon>Thioalkalicoccus</taxon>
    </lineage>
</organism>
<gene>
    <name evidence="2" type="ORF">ABC977_10500</name>
</gene>
<keyword evidence="1" id="KW-1133">Transmembrane helix</keyword>
<keyword evidence="1" id="KW-0472">Membrane</keyword>
<feature type="transmembrane region" description="Helical" evidence="1">
    <location>
        <begin position="186"/>
        <end position="205"/>
    </location>
</feature>
<accession>A0ABV4BHN8</accession>
<dbReference type="InterPro" id="IPR025333">
    <property type="entry name" value="DUF4239"/>
</dbReference>
<sequence length="276" mass="30077">MQLSNPLVQSALLALGLFLSLIVAQFAGRAIGRWRAGVRAGEKKSGSSTAVDGAVFALLGLLLAFTFTGADARFQHRRDLVIEQVNALGTAWLRIDLLTAADQPPIRDLFRRYVDQLRRVAVQSWDPQALARTIEDTVELQDEIWALAVAAVERDGRPQVATLLLPALNQSFDLSNSRLAAARIHVHPQVLWFLFGIAILSGIVAGRAQSATPRPDLFHTLIFAGLISATLYFILDLDYPRLGFIRLDSVDIMMDELRASLGEVPAPSDLGSSASP</sequence>
<dbReference type="Pfam" id="PF14023">
    <property type="entry name" value="Bestrophin-like"/>
    <property type="match status" value="1"/>
</dbReference>
<dbReference type="Proteomes" id="UP001564408">
    <property type="component" value="Unassembled WGS sequence"/>
</dbReference>
<keyword evidence="1" id="KW-0812">Transmembrane</keyword>
<dbReference type="EMBL" id="JBDKXB010000012">
    <property type="protein sequence ID" value="MEY6432837.1"/>
    <property type="molecule type" value="Genomic_DNA"/>
</dbReference>
<evidence type="ECO:0000313" key="2">
    <source>
        <dbReference type="EMBL" id="MEY6432837.1"/>
    </source>
</evidence>